<evidence type="ECO:0000256" key="3">
    <source>
        <dbReference type="ARBA" id="ARBA00005848"/>
    </source>
</evidence>
<evidence type="ECO:0000256" key="12">
    <source>
        <dbReference type="SAM" id="Coils"/>
    </source>
</evidence>
<dbReference type="STRING" id="519441.Smon_0227"/>
<keyword evidence="4" id="KW-0813">Transport</keyword>
<proteinExistence type="inferred from homology"/>
<dbReference type="InterPro" id="IPR045584">
    <property type="entry name" value="Pilin-like"/>
</dbReference>
<dbReference type="InterPro" id="IPR036737">
    <property type="entry name" value="OmpA-like_sf"/>
</dbReference>
<evidence type="ECO:0000313" key="17">
    <source>
        <dbReference type="Proteomes" id="UP000002072"/>
    </source>
</evidence>
<comment type="similarity">
    <text evidence="3">Belongs to the autotransporter-2 (AT-2) (TC 1.B.40) family.</text>
</comment>
<gene>
    <name evidence="16" type="ordered locus">Smon_0227</name>
</gene>
<dbReference type="GeneID" id="29673495"/>
<evidence type="ECO:0000259" key="15">
    <source>
        <dbReference type="PROSITE" id="PS51123"/>
    </source>
</evidence>
<dbReference type="GO" id="GO:0009279">
    <property type="term" value="C:cell outer membrane"/>
    <property type="evidence" value="ECO:0007669"/>
    <property type="project" value="UniProtKB-SubCell"/>
</dbReference>
<sequence>MRNIKIQKVEKFLKSSLKNKISVNDKTVIKYIMLGFIGLSAMSYGSWLSINDNTGAAGSDGGGSNTTHGSDNQKNNTILALYDNSYNTSSSVIIGAGGKTYGKGSENVVIGFNAKSEKQQNVVIGANTKSDLQNSVILGNKSYVYKDHFGITNYIQDSDGQGVAVGNSVFSTAQATSIGNNTYAIGRSSIAIGNDDISAYENKVTQHDYDSYFKKLYEKIDKDGTLYGYGSNNKTDASKHKWSPTLAQGHGSIAIGSRSIAYADGSTALGTLAYALKKGSTAVGTLTRAEGEGAIALGRETNVFSDNAIASGNKTLVLKEGGAAYGLSAISGGENSIAIGTDVYSNVDYDYDNSNIVLGGNQKKIETGLFGNINKYDDQGSSNDETKRGLYGFDLNGVAKTIIGLGQDNPPGNVSGAKKGDYLNSGTYFSQYKSYIDGLESGLSNAITKDNKQSTNSITIKKEEKNGVKDVAKSKGKNAIVIGSKSGAFGDNGIALGRGSFSLENNSIAIGSYSYAKSKNAIALGIVSRALGEGSIAFGNGAGVDIEGKNSMVYGHGSVAYAPNSIILGINSRVWGDKNKGDSIIIGNDASIDELKENGTVKKGHNGKSVLALGNKTNATLDNSVALGYLSATDYTQEDLNKAGYTAKGSYSIPTSAKVGVISVGKKGNERRIINVASGYRDSDAVNVAQLRTLEDRIDGATEEVDDKIRYFSVNTENDLTTLVKKKIDYKNYVKLKTQMLTIEARKENGETINDTNIRELKSKLDKLEKDSGITDKATEIKALGEIKDAKYQTGNKFDFDKYISALEKAKQEDSTNERIESVLTDDEKTKLTSNNFSNEGAKGKNSIAIGYMAKTEDAAENAIAIGHGAKATVKDSIVLGSGSKNIADITKSGYDITTKTSSTSMDSTWKPTNGEFAIGDGTNKTRRITGVAAGDKDTDVVNVAQLKKATSGLLNDKFLKFVGNDGKEAKIKLGETLNIKGEGNVTKTAGDNIRVSKADDSTLTIGLSEELKNISTITTKTNANNEQTTLSQTGLKVTGNNDKQISVTSENIEVKNSTDKTTLTAGELKITDKDGNDDKQTNKLTKTSITLTDKNNNKEDTNKITADKSEITNKAGDKTTITADEISVSNGNDKVEITKKSITGVTTIGKNDNNRLVFNNGNSGTAMLKVDGKELTFTKSGEHIKISNVANGISDNDAVNVSQLKKYVDALGGNAKIDDKGNVTGPTYKLKVGATTNGTNDATKDYNTVGDALKALDDAIGNSSKNITDLTNKQISFQGNGGDTDKVSKKLGETLKIQGEGNVSGNTAKDNIKVEKNKDSDGLDIKLAEDLKNLNSIETKEAGGKKTKITTDGVEVTSDKGKANLTADKLTFGPKDDKSTDKTSTSIGKDGITLKSKDGKDSVSIKPSNDTDGGIIEVKSKDGNSSIKIDGEKGSITGLKDISPNETDGSIAVNKNYVDNQIKAIANGPFEYETSNGEKVVRGQDNKLYKEEDLNKHYYDEKEQKYKPKNNGNGQQNGPTPLENKDVTVNVMPKNGTPISIGNVASILGEEATTTSDKAAEKVKELIDNTNKLYENNKNKVATGTDILALAKAGISFEGNTGSGDKIHRNLGEQVTIKGEGTDGKNNFTSASGNIQVKSDKDKGELTVKLSDKLTNMTSFETKELDDKIKSKVKLDKEGLTTINKTDDNKYIMSKTGPKGTEIGKYDVNPLMNGNNKAQPTTSAKYTLEGTTIKDDKGSSNLTSNTLTLKDKDDKQRITLDNKGDTPTISLSNKEGEETVKIDGGDGKDKEPTISFKVDKDKGLGVVKGLRDLTDNDPGHYAVNKRYVDNKLNVALGGVANAIAVASIPQINGKGHNIGASYGYYEGHSAFALGLSGINERGNVLYKANLSLNTRGNVGIGAGIGYQFGGDRVNTSKDNIIIDNSLGELDGINKKLEEQNNKLIAQNNKLNEKRGDLSKELKELKDKISVIEKIKMNEDDLYTLDGYRLGIHELTKSQEEMLMNIVRELNENYKNRKIYITGYTDNVSGEDLNLELGLKRANVVAKKLRELGLDMSISIRKVSSSGYNNIVETNKSSNGRSSNRRVEIELR</sequence>
<dbReference type="InterPro" id="IPR005594">
    <property type="entry name" value="YadA_C"/>
</dbReference>
<feature type="region of interest" description="Disordered" evidence="13">
    <location>
        <begin position="1504"/>
        <end position="1524"/>
    </location>
</feature>
<dbReference type="CDD" id="cd12820">
    <property type="entry name" value="LbR_YadA-like"/>
    <property type="match status" value="2"/>
</dbReference>
<evidence type="ECO:0000256" key="9">
    <source>
        <dbReference type="ARBA" id="ARBA00023136"/>
    </source>
</evidence>
<dbReference type="SUPFAM" id="SSF101967">
    <property type="entry name" value="Adhesin YadA, collagen-binding domain"/>
    <property type="match status" value="4"/>
</dbReference>
<dbReference type="Pfam" id="PF03895">
    <property type="entry name" value="YadA_anchor"/>
    <property type="match status" value="1"/>
</dbReference>
<feature type="transmembrane region" description="Helical" evidence="14">
    <location>
        <begin position="28"/>
        <end position="47"/>
    </location>
</feature>
<dbReference type="OrthoDB" id="95763at2"/>
<keyword evidence="6 14" id="KW-0812">Transmembrane</keyword>
<dbReference type="InterPro" id="IPR008635">
    <property type="entry name" value="Coiled_stalk_dom"/>
</dbReference>
<dbReference type="eggNOG" id="COG5295">
    <property type="taxonomic scope" value="Bacteria"/>
</dbReference>
<evidence type="ECO:0000256" key="5">
    <source>
        <dbReference type="ARBA" id="ARBA00022452"/>
    </source>
</evidence>
<evidence type="ECO:0000256" key="11">
    <source>
        <dbReference type="PROSITE-ProRule" id="PRU00473"/>
    </source>
</evidence>
<feature type="domain" description="OmpA-like" evidence="15">
    <location>
        <begin position="1970"/>
        <end position="2092"/>
    </location>
</feature>
<dbReference type="Gene3D" id="2.150.10.10">
    <property type="entry name" value="Serralysin-like metalloprotease, C-terminal"/>
    <property type="match status" value="5"/>
</dbReference>
<reference evidence="16 17" key="1">
    <citation type="journal article" date="2009" name="Stand. Genomic Sci.">
        <title>Complete genome sequence of Streptobacillus moniliformis type strain (9901T).</title>
        <authorList>
            <person name="Nolan M."/>
            <person name="Gronow S."/>
            <person name="Lapidus A."/>
            <person name="Ivanova N."/>
            <person name="Copeland A."/>
            <person name="Lucas S."/>
            <person name="Del Rio T.G."/>
            <person name="Chen F."/>
            <person name="Tice H."/>
            <person name="Pitluck S."/>
            <person name="Cheng J.F."/>
            <person name="Sims D."/>
            <person name="Meincke L."/>
            <person name="Bruce D."/>
            <person name="Goodwin L."/>
            <person name="Brettin T."/>
            <person name="Han C."/>
            <person name="Detter J.C."/>
            <person name="Ovchinikova G."/>
            <person name="Pati A."/>
            <person name="Mavromatis K."/>
            <person name="Mikhailova N."/>
            <person name="Chen A."/>
            <person name="Palaniappan K."/>
            <person name="Land M."/>
            <person name="Hauser L."/>
            <person name="Chang Y.J."/>
            <person name="Jeffries C.D."/>
            <person name="Rohde M."/>
            <person name="Sproer C."/>
            <person name="Goker M."/>
            <person name="Bristow J."/>
            <person name="Eisen J.A."/>
            <person name="Markowitz V."/>
            <person name="Hugenholtz P."/>
            <person name="Kyrpides N.C."/>
            <person name="Klenk H.P."/>
            <person name="Chain P."/>
        </authorList>
    </citation>
    <scope>NUCLEOTIDE SEQUENCE [LARGE SCALE GENOMIC DNA]</scope>
    <source>
        <strain evidence="17">ATCC 14647 / DSM 12112 / NCTC 10651 / 9901</strain>
    </source>
</reference>
<keyword evidence="14" id="KW-1133">Transmembrane helix</keyword>
<dbReference type="SUPFAM" id="SSF54523">
    <property type="entry name" value="Pili subunits"/>
    <property type="match status" value="1"/>
</dbReference>
<evidence type="ECO:0000256" key="7">
    <source>
        <dbReference type="ARBA" id="ARBA00022729"/>
    </source>
</evidence>
<evidence type="ECO:0000256" key="1">
    <source>
        <dbReference type="ARBA" id="ARBA00004241"/>
    </source>
</evidence>
<dbReference type="PROSITE" id="PS51123">
    <property type="entry name" value="OMPA_2"/>
    <property type="match status" value="1"/>
</dbReference>
<comment type="subcellular location">
    <subcellularLocation>
        <location evidence="2">Cell outer membrane</location>
    </subcellularLocation>
    <subcellularLocation>
        <location evidence="1">Cell surface</location>
    </subcellularLocation>
</comment>
<dbReference type="Pfam" id="PF05662">
    <property type="entry name" value="YadA_stalk"/>
    <property type="match status" value="3"/>
</dbReference>
<keyword evidence="9 11" id="KW-0472">Membrane</keyword>
<dbReference type="InterPro" id="IPR011049">
    <property type="entry name" value="Serralysin-like_metalloprot_C"/>
</dbReference>
<feature type="coiled-coil region" evidence="12">
    <location>
        <begin position="1923"/>
        <end position="1975"/>
    </location>
</feature>
<organism evidence="16 17">
    <name type="scientific">Streptobacillus moniliformis (strain ATCC 14647 / DSM 12112 / NCTC 10651 / 9901)</name>
    <dbReference type="NCBI Taxonomy" id="519441"/>
    <lineage>
        <taxon>Bacteria</taxon>
        <taxon>Fusobacteriati</taxon>
        <taxon>Fusobacteriota</taxon>
        <taxon>Fusobacteriia</taxon>
        <taxon>Fusobacteriales</taxon>
        <taxon>Leptotrichiaceae</taxon>
        <taxon>Streptobacillus</taxon>
    </lineage>
</organism>
<keyword evidence="8" id="KW-0653">Protein transport</keyword>
<keyword evidence="17" id="KW-1185">Reference proteome</keyword>
<feature type="region of interest" description="Disordered" evidence="13">
    <location>
        <begin position="2071"/>
        <end position="2092"/>
    </location>
</feature>
<dbReference type="Gene3D" id="3.30.1300.30">
    <property type="entry name" value="GSPII I/J protein-like"/>
    <property type="match status" value="1"/>
</dbReference>
<dbReference type="InterPro" id="IPR006665">
    <property type="entry name" value="OmpA-like"/>
</dbReference>
<dbReference type="HOGENOM" id="CLU_232716_0_0_0"/>
<dbReference type="RefSeq" id="WP_012858271.1">
    <property type="nucleotide sequence ID" value="NC_013515.1"/>
</dbReference>
<dbReference type="Pfam" id="PF05658">
    <property type="entry name" value="YadA_head"/>
    <property type="match status" value="7"/>
</dbReference>
<dbReference type="GO" id="GO:0009986">
    <property type="term" value="C:cell surface"/>
    <property type="evidence" value="ECO:0007669"/>
    <property type="project" value="UniProtKB-SubCell"/>
</dbReference>
<evidence type="ECO:0000256" key="2">
    <source>
        <dbReference type="ARBA" id="ARBA00004442"/>
    </source>
</evidence>
<evidence type="ECO:0000256" key="4">
    <source>
        <dbReference type="ARBA" id="ARBA00022448"/>
    </source>
</evidence>
<dbReference type="eggNOG" id="COG2885">
    <property type="taxonomic scope" value="Bacteria"/>
</dbReference>
<evidence type="ECO:0000313" key="16">
    <source>
        <dbReference type="EMBL" id="ACZ00713.1"/>
    </source>
</evidence>
<dbReference type="KEGG" id="smf:Smon_0227"/>
<accession>D1AWN7</accession>
<name>D1AWN7_STRM9</name>
<dbReference type="Gene3D" id="1.20.5.170">
    <property type="match status" value="1"/>
</dbReference>
<keyword evidence="10" id="KW-0998">Cell outer membrane</keyword>
<dbReference type="InterPro" id="IPR008640">
    <property type="entry name" value="Adhesin_Head_dom"/>
</dbReference>
<evidence type="ECO:0000256" key="8">
    <source>
        <dbReference type="ARBA" id="ARBA00022927"/>
    </source>
</evidence>
<dbReference type="EMBL" id="CP001779">
    <property type="protein sequence ID" value="ACZ00713.1"/>
    <property type="molecule type" value="Genomic_DNA"/>
</dbReference>
<keyword evidence="12" id="KW-0175">Coiled coil</keyword>
<protein>
    <submittedName>
        <fullName evidence="16">YadA domain protein</fullName>
    </submittedName>
</protein>
<dbReference type="CDD" id="cd07185">
    <property type="entry name" value="OmpA_C-like"/>
    <property type="match status" value="1"/>
</dbReference>
<dbReference type="GO" id="GO:0015031">
    <property type="term" value="P:protein transport"/>
    <property type="evidence" value="ECO:0007669"/>
    <property type="project" value="UniProtKB-KW"/>
</dbReference>
<keyword evidence="7" id="KW-0732">Signal</keyword>
<dbReference type="Gene3D" id="3.30.1330.60">
    <property type="entry name" value="OmpA-like domain"/>
    <property type="match status" value="1"/>
</dbReference>
<dbReference type="Proteomes" id="UP000002072">
    <property type="component" value="Chromosome"/>
</dbReference>
<dbReference type="Pfam" id="PF00691">
    <property type="entry name" value="OmpA"/>
    <property type="match status" value="1"/>
</dbReference>
<keyword evidence="5" id="KW-1134">Transmembrane beta strand</keyword>
<evidence type="ECO:0000256" key="6">
    <source>
        <dbReference type="ARBA" id="ARBA00022692"/>
    </source>
</evidence>
<dbReference type="SUPFAM" id="SSF103088">
    <property type="entry name" value="OmpA-like"/>
    <property type="match status" value="1"/>
</dbReference>
<feature type="compositionally biased region" description="Low complexity" evidence="13">
    <location>
        <begin position="1510"/>
        <end position="1522"/>
    </location>
</feature>
<feature type="region of interest" description="Disordered" evidence="13">
    <location>
        <begin position="1368"/>
        <end position="1420"/>
    </location>
</feature>
<evidence type="ECO:0000256" key="13">
    <source>
        <dbReference type="SAM" id="MobiDB-lite"/>
    </source>
</evidence>
<evidence type="ECO:0000256" key="10">
    <source>
        <dbReference type="ARBA" id="ARBA00023237"/>
    </source>
</evidence>
<evidence type="ECO:0000256" key="14">
    <source>
        <dbReference type="SAM" id="Phobius"/>
    </source>
</evidence>